<dbReference type="InterPro" id="IPR016024">
    <property type="entry name" value="ARM-type_fold"/>
</dbReference>
<feature type="chain" id="PRO_5032640092" evidence="1">
    <location>
        <begin position="20"/>
        <end position="614"/>
    </location>
</feature>
<reference evidence="2" key="1">
    <citation type="submission" date="2021-02" db="EMBL/GenBank/DDBJ databases">
        <authorList>
            <person name="Nowell W R."/>
        </authorList>
    </citation>
    <scope>NUCLEOTIDE SEQUENCE</scope>
</reference>
<keyword evidence="1" id="KW-0732">Signal</keyword>
<dbReference type="SUPFAM" id="SSF48371">
    <property type="entry name" value="ARM repeat"/>
    <property type="match status" value="1"/>
</dbReference>
<gene>
    <name evidence="2" type="ORF">JYZ213_LOCUS34225</name>
</gene>
<proteinExistence type="predicted"/>
<evidence type="ECO:0000313" key="3">
    <source>
        <dbReference type="Proteomes" id="UP000663845"/>
    </source>
</evidence>
<evidence type="ECO:0000256" key="1">
    <source>
        <dbReference type="SAM" id="SignalP"/>
    </source>
</evidence>
<comment type="caution">
    <text evidence="2">The sequence shown here is derived from an EMBL/GenBank/DDBJ whole genome shotgun (WGS) entry which is preliminary data.</text>
</comment>
<dbReference type="Proteomes" id="UP000663845">
    <property type="component" value="Unassembled WGS sequence"/>
</dbReference>
<dbReference type="EMBL" id="CAJNOG010000687">
    <property type="protein sequence ID" value="CAF1336079.1"/>
    <property type="molecule type" value="Genomic_DNA"/>
</dbReference>
<organism evidence="2 3">
    <name type="scientific">Adineta steineri</name>
    <dbReference type="NCBI Taxonomy" id="433720"/>
    <lineage>
        <taxon>Eukaryota</taxon>
        <taxon>Metazoa</taxon>
        <taxon>Spiralia</taxon>
        <taxon>Gnathifera</taxon>
        <taxon>Rotifera</taxon>
        <taxon>Eurotatoria</taxon>
        <taxon>Bdelloidea</taxon>
        <taxon>Adinetida</taxon>
        <taxon>Adinetidae</taxon>
        <taxon>Adineta</taxon>
    </lineage>
</organism>
<protein>
    <submittedName>
        <fullName evidence="2">Uncharacterized protein</fullName>
    </submittedName>
</protein>
<feature type="signal peptide" evidence="1">
    <location>
        <begin position="1"/>
        <end position="19"/>
    </location>
</feature>
<name>A0A815GAJ7_9BILA</name>
<accession>A0A815GAJ7</accession>
<dbReference type="AlphaFoldDB" id="A0A815GAJ7"/>
<evidence type="ECO:0000313" key="2">
    <source>
        <dbReference type="EMBL" id="CAF1336079.1"/>
    </source>
</evidence>
<sequence length="614" mass="66428">MRFLVAYALVLVGIAFVQSKPVSRAGIDFSAMINQLGGLDGIHALFPQYSDFVNRLVAAAYQVGSNIPDEDLYVLEQVAKQLADDVLNGNCDIETAVTQMMGQLTGHLSSNPSLVSNLQSLAQEFSGVLTSFLSNSQSKRVASRAGMDLSALISQFNSLDIVYLIFPQYKNIIKKLVDVAYQVGSNIPDDKLYLLQQFAMQHAQAVLNGNMNVDTAVAGIMQQLETLLASHPSIVSSLQSLAEEFTGVIKPFLSNFQSNLVAGRAGIDLSAMISQFNSLDIVYLIFPQYKSIIKKLVDVAYQVGSNIPDDKLDVLKQFAMQHAQAVLSNNMNVDTAVAQIMEQLETLLASHPSIVSSLQSLAEEFTGVIKPFLANFQSRRVANRAGIDLSALISQFNSLDIVYLIFPQYKNIIKKLVDVAYQVGSNIPDPQLDILTTHAMQVGQAVLNGNVGVDTAVAGIMQELETLLASHPSIVNSLHSLAEEFTGVIKPFLSNFQSRRVASRSGIDLSAMITQFGGLEGIMGAFPQHKDLIDRLCTAAYEVGSAVSDDKLDILAAQAMQHGEDVVSGKMSPNTAVDQLLGELETLLGSDSPLLPGYRNLSQDLLAVVNSFFA</sequence>